<dbReference type="EMBL" id="UINC01011054">
    <property type="protein sequence ID" value="SVA48943.1"/>
    <property type="molecule type" value="Genomic_DNA"/>
</dbReference>
<dbReference type="InterPro" id="IPR042307">
    <property type="entry name" value="Reeler_sf"/>
</dbReference>
<feature type="non-terminal residue" evidence="2">
    <location>
        <position position="1"/>
    </location>
</feature>
<gene>
    <name evidence="2" type="ORF">METZ01_LOCUS101797</name>
</gene>
<evidence type="ECO:0008006" key="3">
    <source>
        <dbReference type="Google" id="ProtNLM"/>
    </source>
</evidence>
<dbReference type="AlphaFoldDB" id="A0A381WAJ5"/>
<dbReference type="NCBIfam" id="NF041895">
    <property type="entry name" value="choice_anch_V"/>
    <property type="match status" value="1"/>
</dbReference>
<dbReference type="Gene3D" id="2.60.40.4060">
    <property type="entry name" value="Reeler domain"/>
    <property type="match status" value="1"/>
</dbReference>
<evidence type="ECO:0000256" key="1">
    <source>
        <dbReference type="SAM" id="MobiDB-lite"/>
    </source>
</evidence>
<organism evidence="2">
    <name type="scientific">marine metagenome</name>
    <dbReference type="NCBI Taxonomy" id="408172"/>
    <lineage>
        <taxon>unclassified sequences</taxon>
        <taxon>metagenomes</taxon>
        <taxon>ecological metagenomes</taxon>
    </lineage>
</organism>
<feature type="compositionally biased region" description="Polar residues" evidence="1">
    <location>
        <begin position="86"/>
        <end position="107"/>
    </location>
</feature>
<accession>A0A381WAJ5</accession>
<proteinExistence type="predicted"/>
<reference evidence="2" key="1">
    <citation type="submission" date="2018-05" db="EMBL/GenBank/DDBJ databases">
        <authorList>
            <person name="Lanie J.A."/>
            <person name="Ng W.-L."/>
            <person name="Kazmierczak K.M."/>
            <person name="Andrzejewski T.M."/>
            <person name="Davidsen T.M."/>
            <person name="Wayne K.J."/>
            <person name="Tettelin H."/>
            <person name="Glass J.I."/>
            <person name="Rusch D."/>
            <person name="Podicherti R."/>
            <person name="Tsui H.-C.T."/>
            <person name="Winkler M.E."/>
        </authorList>
    </citation>
    <scope>NUCLEOTIDE SEQUENCE</scope>
</reference>
<sequence>VAVITFPDASSYSDGISVDDSKNGCVCHSSSPASDLTVTLSGLPATYDTGVSYNLTVTLFGGPEVTSDSTNQGGFNLKASAGDLSSVDSNTQEMEDSSLTHNSEGNNQRSWEVEWIAPHDDSLSVTFLLRGNAVNGDGEQSEEDYWNEAEYSSKGSNYKEANSATPSVTISLAVVAIAAVAAARRELLE</sequence>
<feature type="region of interest" description="Disordered" evidence="1">
    <location>
        <begin position="68"/>
        <end position="107"/>
    </location>
</feature>
<name>A0A381WAJ5_9ZZZZ</name>
<protein>
    <recommendedName>
        <fullName evidence="3">Reelin domain-containing protein</fullName>
    </recommendedName>
</protein>
<evidence type="ECO:0000313" key="2">
    <source>
        <dbReference type="EMBL" id="SVA48943.1"/>
    </source>
</evidence>